<evidence type="ECO:0000256" key="7">
    <source>
        <dbReference type="ARBA" id="ARBA00023098"/>
    </source>
</evidence>
<dbReference type="EC" id="1.1.1.1" evidence="10"/>
<evidence type="ECO:0000256" key="5">
    <source>
        <dbReference type="ARBA" id="ARBA00023002"/>
    </source>
</evidence>
<dbReference type="EMBL" id="AUZJ01000023">
    <property type="protein sequence ID" value="ERF60899.1"/>
    <property type="molecule type" value="Genomic_DNA"/>
</dbReference>
<keyword evidence="5 10" id="KW-0560">Oxidoreductase</keyword>
<dbReference type="Proteomes" id="UP000016412">
    <property type="component" value="Unassembled WGS sequence"/>
</dbReference>
<comment type="caution">
    <text evidence="10">The sequence shown here is derived from an EMBL/GenBank/DDBJ whole genome shotgun (WGS) entry which is preliminary data.</text>
</comment>
<name>U1GWE9_TRESO</name>
<organism evidence="10 12">
    <name type="scientific">Treponema socranskii subsp. socranskii VPI DR56BR1116 = ATCC 35536</name>
    <dbReference type="NCBI Taxonomy" id="1125725"/>
    <lineage>
        <taxon>Bacteria</taxon>
        <taxon>Pseudomonadati</taxon>
        <taxon>Spirochaetota</taxon>
        <taxon>Spirochaetia</taxon>
        <taxon>Spirochaetales</taxon>
        <taxon>Treponemataceae</taxon>
        <taxon>Treponema</taxon>
    </lineage>
</organism>
<dbReference type="GO" id="GO:0005829">
    <property type="term" value="C:cytosol"/>
    <property type="evidence" value="ECO:0007669"/>
    <property type="project" value="TreeGrafter"/>
</dbReference>
<evidence type="ECO:0000313" key="12">
    <source>
        <dbReference type="Proteomes" id="UP000016412"/>
    </source>
</evidence>
<evidence type="ECO:0000256" key="9">
    <source>
        <dbReference type="ARBA" id="ARBA00023264"/>
    </source>
</evidence>
<dbReference type="GO" id="GO:0046872">
    <property type="term" value="F:metal ion binding"/>
    <property type="evidence" value="ECO:0007669"/>
    <property type="project" value="UniProtKB-KW"/>
</dbReference>
<dbReference type="Gene3D" id="1.20.1090.10">
    <property type="entry name" value="Dehydroquinate synthase-like - alpha domain"/>
    <property type="match status" value="1"/>
</dbReference>
<evidence type="ECO:0000313" key="13">
    <source>
        <dbReference type="Proteomes" id="UP000016646"/>
    </source>
</evidence>
<gene>
    <name evidence="11" type="ORF">HMPREF0860_2146</name>
    <name evidence="10" type="ORF">HMPREF1325_0857</name>
</gene>
<dbReference type="OrthoDB" id="9763580at2"/>
<dbReference type="RefSeq" id="WP_021330114.1">
    <property type="nucleotide sequence ID" value="NZ_AUZJ01000023.1"/>
</dbReference>
<keyword evidence="7" id="KW-0443">Lipid metabolism</keyword>
<evidence type="ECO:0000256" key="2">
    <source>
        <dbReference type="ARBA" id="ARBA00022516"/>
    </source>
</evidence>
<evidence type="ECO:0000256" key="3">
    <source>
        <dbReference type="ARBA" id="ARBA00022723"/>
    </source>
</evidence>
<keyword evidence="3" id="KW-0479">Metal-binding</keyword>
<reference evidence="12 13" key="1">
    <citation type="submission" date="2013-08" db="EMBL/GenBank/DDBJ databases">
        <authorList>
            <person name="Durkin A.S."/>
            <person name="Haft D.R."/>
            <person name="McCorrison J."/>
            <person name="Torralba M."/>
            <person name="Gillis M."/>
            <person name="Haft D.H."/>
            <person name="Methe B."/>
            <person name="Sutton G."/>
            <person name="Nelson K.E."/>
        </authorList>
    </citation>
    <scope>NUCLEOTIDE SEQUENCE [LARGE SCALE GENOMIC DNA]</scope>
    <source>
        <strain evidence="11 13">ATCC 35536</strain>
        <strain evidence="10 12">VPI DR56BR1116</strain>
    </source>
</reference>
<dbReference type="Gene3D" id="3.40.50.1970">
    <property type="match status" value="1"/>
</dbReference>
<dbReference type="AlphaFoldDB" id="U1GWE9"/>
<evidence type="ECO:0000256" key="1">
    <source>
        <dbReference type="ARBA" id="ARBA00022490"/>
    </source>
</evidence>
<dbReference type="InterPro" id="IPR016205">
    <property type="entry name" value="Glycerol_DH"/>
</dbReference>
<dbReference type="EMBL" id="AVQI01000068">
    <property type="protein sequence ID" value="ERK00147.1"/>
    <property type="molecule type" value="Genomic_DNA"/>
</dbReference>
<keyword evidence="8" id="KW-0594">Phospholipid biosynthesis</keyword>
<keyword evidence="2" id="KW-0444">Lipid biosynthesis</keyword>
<sequence>MIRSELLMKSGAVREAAEAFHKKFPGKKPLIIEDTNTQALAEDIVVSQFDECSSHCFDAKTIYADDEHVSAVQRALEEKPDAVAVALGSGTINDLCKRASYVAGERPYMCIATAPSVDGFTSNGAAITDRGLKMTLPCPAPVLVVADTDILSNAPIDMIAAGYGDLAAKVPAGADWLIADALGIEKIVESVWDMVQPSLKAAISEPAKLRARDPAAAAAVFTGLIQTGFAMQEYFDSRPASGAEHLMSHVWEMRGSCTVGGKEASHGFKVAIGTLTTTAIMEELLKLSKSDVEKAAASYTPETWEERQKSIAHFVREPSVRDRQIEICRKKFLEGDALAARQSAIAAKWAELRQKIEGQIIPFAKLKEMFQTAGCPTEPSDICLSSENHRYGMRVAQMMRNRYTVVDLLYETGLFDAMIERIIDPSGTYFSTWNKA</sequence>
<accession>U1GWE9</accession>
<keyword evidence="4" id="KW-0521">NADP</keyword>
<proteinExistence type="predicted"/>
<dbReference type="InterPro" id="IPR032837">
    <property type="entry name" value="G1PDH"/>
</dbReference>
<dbReference type="CDD" id="cd08175">
    <property type="entry name" value="G1PDH"/>
    <property type="match status" value="1"/>
</dbReference>
<dbReference type="Pfam" id="PF13685">
    <property type="entry name" value="Fe-ADH_2"/>
    <property type="match status" value="1"/>
</dbReference>
<dbReference type="GO" id="GO:0004022">
    <property type="term" value="F:alcohol dehydrogenase (NAD+) activity"/>
    <property type="evidence" value="ECO:0007669"/>
    <property type="project" value="UniProtKB-EC"/>
</dbReference>
<keyword evidence="6" id="KW-0520">NAD</keyword>
<dbReference type="SUPFAM" id="SSF56796">
    <property type="entry name" value="Dehydroquinate synthase-like"/>
    <property type="match status" value="1"/>
</dbReference>
<evidence type="ECO:0000256" key="4">
    <source>
        <dbReference type="ARBA" id="ARBA00022857"/>
    </source>
</evidence>
<dbReference type="eggNOG" id="COG0371">
    <property type="taxonomic scope" value="Bacteria"/>
</dbReference>
<dbReference type="STRING" id="1125725.HMPREF1325_0857"/>
<dbReference type="Proteomes" id="UP000016646">
    <property type="component" value="Unassembled WGS sequence"/>
</dbReference>
<dbReference type="GO" id="GO:0008654">
    <property type="term" value="P:phospholipid biosynthetic process"/>
    <property type="evidence" value="ECO:0007669"/>
    <property type="project" value="UniProtKB-KW"/>
</dbReference>
<keyword evidence="13" id="KW-1185">Reference proteome</keyword>
<evidence type="ECO:0000313" key="10">
    <source>
        <dbReference type="EMBL" id="ERF60899.1"/>
    </source>
</evidence>
<keyword evidence="9" id="KW-1208">Phospholipid metabolism</keyword>
<dbReference type="PANTHER" id="PTHR43616:SF5">
    <property type="entry name" value="GLYCEROL DEHYDROGENASE 1"/>
    <property type="match status" value="1"/>
</dbReference>
<evidence type="ECO:0000313" key="11">
    <source>
        <dbReference type="EMBL" id="ERK00147.1"/>
    </source>
</evidence>
<keyword evidence="1" id="KW-0963">Cytoplasm</keyword>
<protein>
    <submittedName>
        <fullName evidence="10">Alcohol dehydrogenase, iron-dependent</fullName>
        <ecNumber evidence="10">1.1.1.1</ecNumber>
    </submittedName>
</protein>
<evidence type="ECO:0000256" key="6">
    <source>
        <dbReference type="ARBA" id="ARBA00023027"/>
    </source>
</evidence>
<dbReference type="PATRIC" id="fig|1125725.3.peg.1107"/>
<evidence type="ECO:0000256" key="8">
    <source>
        <dbReference type="ARBA" id="ARBA00023209"/>
    </source>
</evidence>
<dbReference type="PANTHER" id="PTHR43616">
    <property type="entry name" value="GLYCEROL DEHYDROGENASE"/>
    <property type="match status" value="1"/>
</dbReference>